<dbReference type="OrthoDB" id="8195099at2759"/>
<proteinExistence type="predicted"/>
<organism evidence="1 2">
    <name type="scientific">Ignelater luminosus</name>
    <name type="common">Cucubano</name>
    <name type="synonym">Pyrophorus luminosus</name>
    <dbReference type="NCBI Taxonomy" id="2038154"/>
    <lineage>
        <taxon>Eukaryota</taxon>
        <taxon>Metazoa</taxon>
        <taxon>Ecdysozoa</taxon>
        <taxon>Arthropoda</taxon>
        <taxon>Hexapoda</taxon>
        <taxon>Insecta</taxon>
        <taxon>Pterygota</taxon>
        <taxon>Neoptera</taxon>
        <taxon>Endopterygota</taxon>
        <taxon>Coleoptera</taxon>
        <taxon>Polyphaga</taxon>
        <taxon>Elateriformia</taxon>
        <taxon>Elateroidea</taxon>
        <taxon>Elateridae</taxon>
        <taxon>Agrypninae</taxon>
        <taxon>Pyrophorini</taxon>
        <taxon>Ignelater</taxon>
    </lineage>
</organism>
<accession>A0A8K0CBF0</accession>
<dbReference type="AlphaFoldDB" id="A0A8K0CBF0"/>
<evidence type="ECO:0000313" key="2">
    <source>
        <dbReference type="Proteomes" id="UP000801492"/>
    </source>
</evidence>
<reference evidence="1" key="1">
    <citation type="submission" date="2019-08" db="EMBL/GenBank/DDBJ databases">
        <title>The genome of the North American firefly Photinus pyralis.</title>
        <authorList>
            <consortium name="Photinus pyralis genome working group"/>
            <person name="Fallon T.R."/>
            <person name="Sander Lower S.E."/>
            <person name="Weng J.-K."/>
        </authorList>
    </citation>
    <scope>NUCLEOTIDE SEQUENCE</scope>
    <source>
        <strain evidence="1">TRF0915ILg1</strain>
        <tissue evidence="1">Whole body</tissue>
    </source>
</reference>
<dbReference type="Proteomes" id="UP000801492">
    <property type="component" value="Unassembled WGS sequence"/>
</dbReference>
<gene>
    <name evidence="1" type="ORF">ILUMI_22010</name>
</gene>
<evidence type="ECO:0000313" key="1">
    <source>
        <dbReference type="EMBL" id="KAF2884183.1"/>
    </source>
</evidence>
<name>A0A8K0CBF0_IGNLU</name>
<comment type="caution">
    <text evidence="1">The sequence shown here is derived from an EMBL/GenBank/DDBJ whole genome shotgun (WGS) entry which is preliminary data.</text>
</comment>
<protein>
    <submittedName>
        <fullName evidence="1">Uncharacterized protein</fullName>
    </submittedName>
</protein>
<sequence>MVLTTEEKVFTAEHYFHLYTNGRDNDPSLKQVSEKDRQEFNKAAPSKSVMLTIVETFCHTGKKPLHSERVTIWCAVSGHGIIGPYLVEREDEHPITVNQEHNTFCERFMKFSSRTKSVGAQAMVSTGRRNKSLI</sequence>
<keyword evidence="2" id="KW-1185">Reference proteome</keyword>
<dbReference type="EMBL" id="VTPC01090217">
    <property type="protein sequence ID" value="KAF2884183.1"/>
    <property type="molecule type" value="Genomic_DNA"/>
</dbReference>